<dbReference type="PANTHER" id="PTHR45719:SF11">
    <property type="entry name" value="OS01G0121800 PROTEIN"/>
    <property type="match status" value="1"/>
</dbReference>
<keyword evidence="4" id="KW-0472">Membrane</keyword>
<evidence type="ECO:0000256" key="4">
    <source>
        <dbReference type="ARBA" id="ARBA00023136"/>
    </source>
</evidence>
<dbReference type="AlphaFoldDB" id="A0A835M3T5"/>
<organism evidence="6 7">
    <name type="scientific">Coptis chinensis</name>
    <dbReference type="NCBI Taxonomy" id="261450"/>
    <lineage>
        <taxon>Eukaryota</taxon>
        <taxon>Viridiplantae</taxon>
        <taxon>Streptophyta</taxon>
        <taxon>Embryophyta</taxon>
        <taxon>Tracheophyta</taxon>
        <taxon>Spermatophyta</taxon>
        <taxon>Magnoliopsida</taxon>
        <taxon>Ranunculales</taxon>
        <taxon>Ranunculaceae</taxon>
        <taxon>Coptidoideae</taxon>
        <taxon>Coptis</taxon>
    </lineage>
</organism>
<dbReference type="PANTHER" id="PTHR45719">
    <property type="entry name" value="GLYCOSYLTRANSFERASE"/>
    <property type="match status" value="1"/>
</dbReference>
<evidence type="ECO:0000256" key="2">
    <source>
        <dbReference type="ARBA" id="ARBA00022676"/>
    </source>
</evidence>
<evidence type="ECO:0000256" key="1">
    <source>
        <dbReference type="ARBA" id="ARBA00004606"/>
    </source>
</evidence>
<comment type="caution">
    <text evidence="6">The sequence shown here is derived from an EMBL/GenBank/DDBJ whole genome shotgun (WGS) entry which is preliminary data.</text>
</comment>
<keyword evidence="2" id="KW-0328">Glycosyltransferase</keyword>
<evidence type="ECO:0000256" key="5">
    <source>
        <dbReference type="ARBA" id="ARBA00023180"/>
    </source>
</evidence>
<evidence type="ECO:0000313" key="7">
    <source>
        <dbReference type="Proteomes" id="UP000631114"/>
    </source>
</evidence>
<dbReference type="EMBL" id="JADFTS010000003">
    <property type="protein sequence ID" value="KAF9612969.1"/>
    <property type="molecule type" value="Genomic_DNA"/>
</dbReference>
<keyword evidence="3" id="KW-0808">Transferase</keyword>
<dbReference type="OrthoDB" id="2019572at2759"/>
<sequence length="374" mass="42961">MADYPYVPRIRVKGPGYPPVLAYWIHGTSGESDKILSLLKAVYHPRNRYLLELDAGSSDQERRKLALSVQSDRVFRAFRNVDVVHGSNFVDRMRPSALAATLHAAALFLKLSRDWDWFITLSSTDYPLMTQDDLLHAFTFLPRDLNLIRFSKRIEEPSANKIIIDPSLSNQRNAPIFYSTEKRVKPNAFKIFHGSSWVIPTRSFMEHCINGWDNLPRTLLMYFTNAVNPLEYYFHTILCNSPHFQNTSINSNLRYLTQDNHRNMEPQFLDLSQYKNMLGSRSAFAGQFKEWDLVLKKLDEDILKRVPDGLVAGQWCLSPTKNQSTENSISMLDSCTNWGNINTVKPGPYGLRLGRFLSKISAEARSRSSQCNQQ</sequence>
<accession>A0A835M3T5</accession>
<comment type="subcellular location">
    <subcellularLocation>
        <location evidence="1">Membrane</location>
        <topology evidence="1">Single-pass type II membrane protein</topology>
    </subcellularLocation>
</comment>
<proteinExistence type="predicted"/>
<evidence type="ECO:0000256" key="3">
    <source>
        <dbReference type="ARBA" id="ARBA00022679"/>
    </source>
</evidence>
<reference evidence="6 7" key="1">
    <citation type="submission" date="2020-10" db="EMBL/GenBank/DDBJ databases">
        <title>The Coptis chinensis genome and diversification of protoberbering-type alkaloids.</title>
        <authorList>
            <person name="Wang B."/>
            <person name="Shu S."/>
            <person name="Song C."/>
            <person name="Liu Y."/>
        </authorList>
    </citation>
    <scope>NUCLEOTIDE SEQUENCE [LARGE SCALE GENOMIC DNA]</scope>
    <source>
        <strain evidence="6">HL-2020</strain>
        <tissue evidence="6">Leaf</tissue>
    </source>
</reference>
<dbReference type="GO" id="GO:0016020">
    <property type="term" value="C:membrane"/>
    <property type="evidence" value="ECO:0007669"/>
    <property type="project" value="UniProtKB-SubCell"/>
</dbReference>
<name>A0A835M3T5_9MAGN</name>
<dbReference type="InterPro" id="IPR003406">
    <property type="entry name" value="Glyco_trans_14"/>
</dbReference>
<dbReference type="InterPro" id="IPR044610">
    <property type="entry name" value="GLCAT14A/B/C"/>
</dbReference>
<evidence type="ECO:0000313" key="6">
    <source>
        <dbReference type="EMBL" id="KAF9612969.1"/>
    </source>
</evidence>
<protein>
    <submittedName>
        <fullName evidence="6">Uncharacterized protein</fullName>
    </submittedName>
</protein>
<dbReference type="Proteomes" id="UP000631114">
    <property type="component" value="Unassembled WGS sequence"/>
</dbReference>
<keyword evidence="5" id="KW-0325">Glycoprotein</keyword>
<dbReference type="Pfam" id="PF02485">
    <property type="entry name" value="Branch"/>
    <property type="match status" value="1"/>
</dbReference>
<gene>
    <name evidence="6" type="ORF">IFM89_004672</name>
</gene>
<keyword evidence="7" id="KW-1185">Reference proteome</keyword>
<dbReference type="GO" id="GO:0015020">
    <property type="term" value="F:glucuronosyltransferase activity"/>
    <property type="evidence" value="ECO:0007669"/>
    <property type="project" value="InterPro"/>
</dbReference>